<dbReference type="RefSeq" id="WP_038089673.1">
    <property type="nucleotide sequence ID" value="NZ_JHEG04000001.1"/>
</dbReference>
<feature type="binding site" evidence="1">
    <location>
        <position position="152"/>
    </location>
    <ligand>
        <name>ATP</name>
        <dbReference type="ChEBI" id="CHEBI:30616"/>
    </ligand>
</feature>
<keyword evidence="1 4" id="KW-0808">Transferase</keyword>
<sequence length="345" mass="36844">MNNEFSSLVRDIGEQGLLKRLQRYCPPDIVGDDAAVLSTEPGKSLVVTTDVLIDGVHFSDITTSPEDVGWRAAAANLSDIAAMGATPLGITVGLGLPGEVAVSWVDTLYQGMSQCLQKYNTPIVGGDIVRSPTTTIAIAAFGQVKPQQTIRRNNAKVGDVIVVTGVHGASSAGLQLLLHPELGKNLSASDRTALIKAHQRPQPRLDALPILWEILNSLFPPVSLSPSLPISGMDSSDGLADAVIQICHNSQAGAVIESTQIPLPEAFHSWLSKEQALEYALYGGEDFELVLCMPKEVAEKFVQTLGNNAAIVGTITSEPTVILREPDKKNPDRVLTLNRGFQHFG</sequence>
<dbReference type="PANTHER" id="PTHR30270:SF0">
    <property type="entry name" value="THIAMINE-MONOPHOSPHATE KINASE"/>
    <property type="match status" value="1"/>
</dbReference>
<accession>A0A0C1MZG7</accession>
<dbReference type="EC" id="2.7.4.16" evidence="1"/>
<evidence type="ECO:0000259" key="2">
    <source>
        <dbReference type="Pfam" id="PF00586"/>
    </source>
</evidence>
<dbReference type="GO" id="GO:0000287">
    <property type="term" value="F:magnesium ion binding"/>
    <property type="evidence" value="ECO:0007669"/>
    <property type="project" value="UniProtKB-UniRule"/>
</dbReference>
<reference evidence="5" key="1">
    <citation type="journal article" date="2015" name="Genome Announc.">
        <title>Draft Genome Sequence of Tolypothrix boutellei Strain VB521301.</title>
        <authorList>
            <person name="Chandrababunaidu M.M."/>
            <person name="Singh D."/>
            <person name="Sen D."/>
            <person name="Bhan S."/>
            <person name="Das S."/>
            <person name="Gupta A."/>
            <person name="Adhikary S.P."/>
            <person name="Tripathy S."/>
        </authorList>
    </citation>
    <scope>NUCLEOTIDE SEQUENCE</scope>
    <source>
        <strain evidence="5">VB521301</strain>
    </source>
</reference>
<feature type="binding site" evidence="1">
    <location>
        <position position="33"/>
    </location>
    <ligand>
        <name>Mg(2+)</name>
        <dbReference type="ChEBI" id="CHEBI:18420"/>
        <label>3</label>
    </ligand>
</feature>
<dbReference type="GO" id="GO:0009229">
    <property type="term" value="P:thiamine diphosphate biosynthetic process"/>
    <property type="evidence" value="ECO:0007669"/>
    <property type="project" value="UniProtKB-UniRule"/>
</dbReference>
<feature type="domain" description="PurM-like C-terminal" evidence="3">
    <location>
        <begin position="156"/>
        <end position="321"/>
    </location>
</feature>
<feature type="binding site" evidence="1">
    <location>
        <position position="341"/>
    </location>
    <ligand>
        <name>substrate</name>
    </ligand>
</feature>
<keyword evidence="6" id="KW-1185">Reference proteome</keyword>
<gene>
    <name evidence="1" type="primary">thiL</name>
    <name evidence="5" type="ORF">DA73_0242690</name>
    <name evidence="4" type="ORF">DA73_0400027265</name>
</gene>
<keyword evidence="1" id="KW-0479">Metal-binding</keyword>
<keyword evidence="1" id="KW-0460">Magnesium</keyword>
<dbReference type="AlphaFoldDB" id="A0A0C1MZG7"/>
<name>A0A0C1MZG7_9CYAN</name>
<dbReference type="InterPro" id="IPR010918">
    <property type="entry name" value="PurM-like_C_dom"/>
</dbReference>
<dbReference type="Gene3D" id="3.30.1330.10">
    <property type="entry name" value="PurM-like, N-terminal domain"/>
    <property type="match status" value="1"/>
</dbReference>
<feature type="binding site" evidence="1">
    <location>
        <position position="109"/>
    </location>
    <ligand>
        <name>ATP</name>
        <dbReference type="ChEBI" id="CHEBI:30616"/>
    </ligand>
</feature>
<dbReference type="CDD" id="cd02194">
    <property type="entry name" value="ThiL"/>
    <property type="match status" value="1"/>
</dbReference>
<comment type="catalytic activity">
    <reaction evidence="1">
        <text>thiamine phosphate + ATP = thiamine diphosphate + ADP</text>
        <dbReference type="Rhea" id="RHEA:15913"/>
        <dbReference type="ChEBI" id="CHEBI:30616"/>
        <dbReference type="ChEBI" id="CHEBI:37575"/>
        <dbReference type="ChEBI" id="CHEBI:58937"/>
        <dbReference type="ChEBI" id="CHEBI:456216"/>
        <dbReference type="EC" id="2.7.4.16"/>
    </reaction>
</comment>
<feature type="binding site" evidence="1">
    <location>
        <begin position="126"/>
        <end position="127"/>
    </location>
    <ligand>
        <name>ATP</name>
        <dbReference type="ChEBI" id="CHEBI:30616"/>
    </ligand>
</feature>
<keyword evidence="1 5" id="KW-0418">Kinase</keyword>
<dbReference type="STRING" id="1479485.DA73_0242690"/>
<dbReference type="GO" id="GO:0009228">
    <property type="term" value="P:thiamine biosynthetic process"/>
    <property type="evidence" value="ECO:0007669"/>
    <property type="project" value="UniProtKB-KW"/>
</dbReference>
<feature type="binding site" evidence="1">
    <location>
        <position position="79"/>
    </location>
    <ligand>
        <name>Mg(2+)</name>
        <dbReference type="ChEBI" id="CHEBI:18420"/>
        <label>4</label>
    </ligand>
</feature>
<dbReference type="InterPro" id="IPR016188">
    <property type="entry name" value="PurM-like_N"/>
</dbReference>
<dbReference type="Gene3D" id="3.90.650.10">
    <property type="entry name" value="PurM-like C-terminal domain"/>
    <property type="match status" value="1"/>
</dbReference>
<feature type="binding site" evidence="1">
    <location>
        <position position="127"/>
    </location>
    <ligand>
        <name>Mg(2+)</name>
        <dbReference type="ChEBI" id="CHEBI:18420"/>
        <label>1</label>
    </ligand>
</feature>
<feature type="binding site" evidence="1">
    <location>
        <position position="48"/>
    </location>
    <ligand>
        <name>Mg(2+)</name>
        <dbReference type="ChEBI" id="CHEBI:18420"/>
        <label>4</label>
    </ligand>
</feature>
<comment type="similarity">
    <text evidence="1">Belongs to the thiamine-monophosphate kinase family.</text>
</comment>
<comment type="caution">
    <text evidence="5">The sequence shown here is derived from an EMBL/GenBank/DDBJ whole genome shotgun (WGS) entry which is preliminary data.</text>
</comment>
<evidence type="ECO:0000256" key="1">
    <source>
        <dbReference type="HAMAP-Rule" id="MF_02128"/>
    </source>
</evidence>
<dbReference type="PANTHER" id="PTHR30270">
    <property type="entry name" value="THIAMINE-MONOPHOSPHATE KINASE"/>
    <property type="match status" value="1"/>
</dbReference>
<dbReference type="NCBIfam" id="TIGR01379">
    <property type="entry name" value="thiL"/>
    <property type="match status" value="1"/>
</dbReference>
<feature type="binding site" evidence="1">
    <location>
        <position position="236"/>
    </location>
    <ligand>
        <name>ATP</name>
        <dbReference type="ChEBI" id="CHEBI:30616"/>
    </ligand>
</feature>
<organism evidence="5">
    <name type="scientific">Tolypothrix bouteillei VB521301</name>
    <dbReference type="NCBI Taxonomy" id="1479485"/>
    <lineage>
        <taxon>Bacteria</taxon>
        <taxon>Bacillati</taxon>
        <taxon>Cyanobacteriota</taxon>
        <taxon>Cyanophyceae</taxon>
        <taxon>Nostocales</taxon>
        <taxon>Tolypothrichaceae</taxon>
        <taxon>Tolypothrix</taxon>
    </lineage>
</organism>
<feature type="domain" description="PurM-like N-terminal" evidence="2">
    <location>
        <begin position="31"/>
        <end position="144"/>
    </location>
</feature>
<dbReference type="SUPFAM" id="SSF56042">
    <property type="entry name" value="PurM C-terminal domain-like"/>
    <property type="match status" value="1"/>
</dbReference>
<dbReference type="InterPro" id="IPR036676">
    <property type="entry name" value="PurM-like_C_sf"/>
</dbReference>
<feature type="binding site" evidence="1">
    <location>
        <position position="234"/>
    </location>
    <ligand>
        <name>Mg(2+)</name>
        <dbReference type="ChEBI" id="CHEBI:18420"/>
        <label>3</label>
    </ligand>
</feature>
<feature type="binding site" evidence="1">
    <location>
        <position position="57"/>
    </location>
    <ligand>
        <name>substrate</name>
    </ligand>
</feature>
<dbReference type="Pfam" id="PF02769">
    <property type="entry name" value="AIRS_C"/>
    <property type="match status" value="1"/>
</dbReference>
<feature type="binding site" evidence="1">
    <location>
        <position position="79"/>
    </location>
    <ligand>
        <name>Mg(2+)</name>
        <dbReference type="ChEBI" id="CHEBI:18420"/>
        <label>3</label>
    </ligand>
</feature>
<dbReference type="Pfam" id="PF00586">
    <property type="entry name" value="AIRS"/>
    <property type="match status" value="1"/>
</dbReference>
<dbReference type="UniPathway" id="UPA00060">
    <property type="reaction ID" value="UER00142"/>
</dbReference>
<feature type="binding site" evidence="1">
    <location>
        <position position="237"/>
    </location>
    <ligand>
        <name>Mg(2+)</name>
        <dbReference type="ChEBI" id="CHEBI:18420"/>
        <label>5</label>
    </ligand>
</feature>
<dbReference type="OrthoDB" id="9802811at2"/>
<dbReference type="HAMAP" id="MF_02128">
    <property type="entry name" value="TMP_kinase"/>
    <property type="match status" value="1"/>
</dbReference>
<feature type="binding site" evidence="1">
    <location>
        <position position="285"/>
    </location>
    <ligand>
        <name>substrate</name>
    </ligand>
</feature>
<keyword evidence="1" id="KW-0067">ATP-binding</keyword>
<dbReference type="PIRSF" id="PIRSF005303">
    <property type="entry name" value="Thiam_monoph_kin"/>
    <property type="match status" value="1"/>
</dbReference>
<dbReference type="InterPro" id="IPR036921">
    <property type="entry name" value="PurM-like_N_sf"/>
</dbReference>
<feature type="binding site" evidence="1">
    <location>
        <position position="49"/>
    </location>
    <ligand>
        <name>Mg(2+)</name>
        <dbReference type="ChEBI" id="CHEBI:18420"/>
        <label>1</label>
    </ligand>
</feature>
<feature type="binding site" evidence="1">
    <location>
        <position position="50"/>
    </location>
    <ligand>
        <name>Mg(2+)</name>
        <dbReference type="ChEBI" id="CHEBI:18420"/>
        <label>2</label>
    </ligand>
</feature>
<reference evidence="4" key="2">
    <citation type="submission" date="2019-11" db="EMBL/GenBank/DDBJ databases">
        <title>Improved Assembly of Tolypothrix boutellei genome.</title>
        <authorList>
            <person name="Sarangi A.N."/>
            <person name="Mukherjee M."/>
            <person name="Ghosh S."/>
            <person name="Singh D."/>
            <person name="Das A."/>
            <person name="Kant S."/>
            <person name="Prusty A."/>
            <person name="Tripathy S."/>
        </authorList>
    </citation>
    <scope>NUCLEOTIDE SEQUENCE</scope>
    <source>
        <strain evidence="4">VB521301</strain>
    </source>
</reference>
<dbReference type="InterPro" id="IPR006283">
    <property type="entry name" value="ThiL-like"/>
</dbReference>
<dbReference type="GO" id="GO:0009030">
    <property type="term" value="F:thiamine-phosphate kinase activity"/>
    <property type="evidence" value="ECO:0007669"/>
    <property type="project" value="UniProtKB-UniRule"/>
</dbReference>
<dbReference type="Proteomes" id="UP000029738">
    <property type="component" value="Unassembled WGS sequence"/>
</dbReference>
<feature type="binding site" evidence="1">
    <location>
        <position position="50"/>
    </location>
    <ligand>
        <name>Mg(2+)</name>
        <dbReference type="ChEBI" id="CHEBI:18420"/>
        <label>1</label>
    </ligand>
</feature>
<comment type="pathway">
    <text evidence="1">Cofactor biosynthesis; thiamine diphosphate biosynthesis; thiamine diphosphate from thiamine phosphate: step 1/1.</text>
</comment>
<comment type="function">
    <text evidence="1">Catalyzes the ATP-dependent phosphorylation of thiamine-monophosphate (TMP) to form thiamine-pyrophosphate (TPP), the active form of vitamin B1.</text>
</comment>
<evidence type="ECO:0000259" key="3">
    <source>
        <dbReference type="Pfam" id="PF02769"/>
    </source>
</evidence>
<feature type="binding site" evidence="1">
    <location>
        <position position="79"/>
    </location>
    <ligand>
        <name>Mg(2+)</name>
        <dbReference type="ChEBI" id="CHEBI:18420"/>
        <label>2</label>
    </ligand>
</feature>
<keyword evidence="1" id="KW-0547">Nucleotide-binding</keyword>
<evidence type="ECO:0000313" key="6">
    <source>
        <dbReference type="Proteomes" id="UP000029738"/>
    </source>
</evidence>
<evidence type="ECO:0000313" key="5">
    <source>
        <dbReference type="EMBL" id="KIE07727.1"/>
    </source>
</evidence>
<feature type="binding site" evidence="1">
    <location>
        <position position="33"/>
    </location>
    <ligand>
        <name>Mg(2+)</name>
        <dbReference type="ChEBI" id="CHEBI:18420"/>
        <label>4</label>
    </ligand>
</feature>
<dbReference type="EMBL" id="JHEG04000001">
    <property type="protein sequence ID" value="KAF3888770.1"/>
    <property type="molecule type" value="Genomic_DNA"/>
</dbReference>
<dbReference type="GO" id="GO:0005524">
    <property type="term" value="F:ATP binding"/>
    <property type="evidence" value="ECO:0007669"/>
    <property type="project" value="UniProtKB-UniRule"/>
</dbReference>
<proteinExistence type="inferred from homology"/>
<dbReference type="EMBL" id="JHEG02000059">
    <property type="protein sequence ID" value="KIE07727.1"/>
    <property type="molecule type" value="Genomic_DNA"/>
</dbReference>
<evidence type="ECO:0000313" key="4">
    <source>
        <dbReference type="EMBL" id="KAF3888770.1"/>
    </source>
</evidence>
<dbReference type="SUPFAM" id="SSF55326">
    <property type="entry name" value="PurM N-terminal domain-like"/>
    <property type="match status" value="1"/>
</dbReference>
<protein>
    <recommendedName>
        <fullName evidence="1">Thiamine-monophosphate kinase</fullName>
        <shortName evidence="1">TMP kinase</shortName>
        <shortName evidence="1">Thiamine-phosphate kinase</shortName>
        <ecNumber evidence="1">2.7.4.16</ecNumber>
    </recommendedName>
</protein>
<comment type="miscellaneous">
    <text evidence="1">Reaction mechanism of ThiL seems to utilize a direct, inline transfer of the gamma-phosphate of ATP to TMP rather than a phosphorylated enzyme intermediate.</text>
</comment>
<keyword evidence="1" id="KW-0784">Thiamine biosynthesis</keyword>